<dbReference type="EnsemblPlants" id="Kaladp0076s0211.1.v1.1">
    <property type="protein sequence ID" value="Kaladp0076s0211.1.v1.1.CDS.1"/>
    <property type="gene ID" value="Kaladp0076s0211.v1.1"/>
</dbReference>
<dbReference type="AlphaFoldDB" id="A0A7N0UNL0"/>
<evidence type="ECO:0008006" key="3">
    <source>
        <dbReference type="Google" id="ProtNLM"/>
    </source>
</evidence>
<dbReference type="Proteomes" id="UP000594263">
    <property type="component" value="Unplaced"/>
</dbReference>
<organism evidence="1 2">
    <name type="scientific">Kalanchoe fedtschenkoi</name>
    <name type="common">Lavender scallops</name>
    <name type="synonym">South American air plant</name>
    <dbReference type="NCBI Taxonomy" id="63787"/>
    <lineage>
        <taxon>Eukaryota</taxon>
        <taxon>Viridiplantae</taxon>
        <taxon>Streptophyta</taxon>
        <taxon>Embryophyta</taxon>
        <taxon>Tracheophyta</taxon>
        <taxon>Spermatophyta</taxon>
        <taxon>Magnoliopsida</taxon>
        <taxon>eudicotyledons</taxon>
        <taxon>Gunneridae</taxon>
        <taxon>Pentapetalae</taxon>
        <taxon>Saxifragales</taxon>
        <taxon>Crassulaceae</taxon>
        <taxon>Kalanchoe</taxon>
    </lineage>
</organism>
<name>A0A7N0UNL0_KALFE</name>
<reference evidence="1" key="1">
    <citation type="submission" date="2021-01" db="UniProtKB">
        <authorList>
            <consortium name="EnsemblPlants"/>
        </authorList>
    </citation>
    <scope>IDENTIFICATION</scope>
</reference>
<evidence type="ECO:0000313" key="2">
    <source>
        <dbReference type="Proteomes" id="UP000594263"/>
    </source>
</evidence>
<dbReference type="Gramene" id="Kaladp0076s0211.1.v1.1">
    <property type="protein sequence ID" value="Kaladp0076s0211.1.v1.1.CDS.1"/>
    <property type="gene ID" value="Kaladp0076s0211.v1.1"/>
</dbReference>
<dbReference type="InterPro" id="IPR027417">
    <property type="entry name" value="P-loop_NTPase"/>
</dbReference>
<protein>
    <recommendedName>
        <fullName evidence="3">Replication protein</fullName>
    </recommendedName>
</protein>
<accession>A0A7N0UNL0</accession>
<sequence>MKKISQIEKVLQVDEERLRKTKTVREFILVTLIHAENRPFTDTRTIISRVRDLFQCRAIAIAKEVHKSTEGDDSGEHFHIGIWAMDASKNNLRKKIRSLFPEWKGRAIGISVHKGWGSICRYITKEDQKPIVWGEFTQQQILSIAEAHKKKKAMNLEIGNLAILKKIEELEDWYQVYRDDILANRVLNHLPRMKEAYEDFKIVKDIESNVFSRIIDYLEAKGNPQEYDVEEIREKSLVIDWIACQLCFKRPLKTKQLFIYGEPSTQKTLLMSYLSKVIKVYFASSRKNDFAGANDYYDLWVFDEFHEQEQAEDQTWNKGYTAEGSDSTNNLLKVLDGQECRLDAKYAKIFKKKRKMCPSL</sequence>
<dbReference type="Gene3D" id="3.40.50.300">
    <property type="entry name" value="P-loop containing nucleotide triphosphate hydrolases"/>
    <property type="match status" value="1"/>
</dbReference>
<evidence type="ECO:0000313" key="1">
    <source>
        <dbReference type="EnsemblPlants" id="Kaladp0076s0211.1.v1.1.CDS.1"/>
    </source>
</evidence>
<proteinExistence type="predicted"/>
<keyword evidence="2" id="KW-1185">Reference proteome</keyword>